<gene>
    <name evidence="2" type="ORF">MNOR_LOCUS15710</name>
</gene>
<dbReference type="Gene3D" id="3.90.1200.10">
    <property type="match status" value="1"/>
</dbReference>
<dbReference type="SMART" id="SM00587">
    <property type="entry name" value="CHK"/>
    <property type="match status" value="1"/>
</dbReference>
<organism evidence="2 3">
    <name type="scientific">Meganyctiphanes norvegica</name>
    <name type="common">Northern krill</name>
    <name type="synonym">Thysanopoda norvegica</name>
    <dbReference type="NCBI Taxonomy" id="48144"/>
    <lineage>
        <taxon>Eukaryota</taxon>
        <taxon>Metazoa</taxon>
        <taxon>Ecdysozoa</taxon>
        <taxon>Arthropoda</taxon>
        <taxon>Crustacea</taxon>
        <taxon>Multicrustacea</taxon>
        <taxon>Malacostraca</taxon>
        <taxon>Eumalacostraca</taxon>
        <taxon>Eucarida</taxon>
        <taxon>Euphausiacea</taxon>
        <taxon>Euphausiidae</taxon>
        <taxon>Meganyctiphanes</taxon>
    </lineage>
</organism>
<dbReference type="PANTHER" id="PTHR11012">
    <property type="entry name" value="PROTEIN KINASE-LIKE DOMAIN-CONTAINING"/>
    <property type="match status" value="1"/>
</dbReference>
<dbReference type="EMBL" id="CAXKWB010009957">
    <property type="protein sequence ID" value="CAL4096328.1"/>
    <property type="molecule type" value="Genomic_DNA"/>
</dbReference>
<evidence type="ECO:0000313" key="2">
    <source>
        <dbReference type="EMBL" id="CAL4096328.1"/>
    </source>
</evidence>
<protein>
    <recommendedName>
        <fullName evidence="1">CHK kinase-like domain-containing protein</fullName>
    </recommendedName>
</protein>
<comment type="caution">
    <text evidence="2">The sequence shown here is derived from an EMBL/GenBank/DDBJ whole genome shotgun (WGS) entry which is preliminary data.</text>
</comment>
<dbReference type="PANTHER" id="PTHR11012:SF30">
    <property type="entry name" value="PROTEIN KINASE-LIKE DOMAIN-CONTAINING"/>
    <property type="match status" value="1"/>
</dbReference>
<dbReference type="InterPro" id="IPR004119">
    <property type="entry name" value="EcKL"/>
</dbReference>
<dbReference type="SUPFAM" id="SSF56112">
    <property type="entry name" value="Protein kinase-like (PK-like)"/>
    <property type="match status" value="1"/>
</dbReference>
<evidence type="ECO:0000259" key="1">
    <source>
        <dbReference type="SMART" id="SM00587"/>
    </source>
</evidence>
<proteinExistence type="predicted"/>
<accession>A0AAV2QPU1</accession>
<dbReference type="InterPro" id="IPR011009">
    <property type="entry name" value="Kinase-like_dom_sf"/>
</dbReference>
<keyword evidence="3" id="KW-1185">Reference proteome</keyword>
<dbReference type="InterPro" id="IPR015897">
    <property type="entry name" value="CHK_kinase-like"/>
</dbReference>
<reference evidence="2 3" key="1">
    <citation type="submission" date="2024-05" db="EMBL/GenBank/DDBJ databases">
        <authorList>
            <person name="Wallberg A."/>
        </authorList>
    </citation>
    <scope>NUCLEOTIDE SEQUENCE [LARGE SCALE GENOMIC DNA]</scope>
</reference>
<dbReference type="Pfam" id="PF02958">
    <property type="entry name" value="EcKL"/>
    <property type="match status" value="1"/>
</dbReference>
<name>A0AAV2QPU1_MEGNR</name>
<evidence type="ECO:0000313" key="3">
    <source>
        <dbReference type="Proteomes" id="UP001497623"/>
    </source>
</evidence>
<feature type="domain" description="CHK kinase-like" evidence="1">
    <location>
        <begin position="49"/>
        <end position="245"/>
    </location>
</feature>
<sequence length="331" mass="38050">MSQGIFKTEDLFYTQLVPLLNQQLTDVGAQALRFPKIFFAINSEDCQFMIMENLKTSGFARRNKRLGLDAPHTRLVVQELGRFNAASLILEKSLGTKIEDKYPRFKGKLWSESMKFLGPWMSSLFEDTISLAKREGSKYDGVQRWLENAKKTPLELLDQNLQDDAAQFSVLGHNDCWTANLMFRYTKDDEPEDVRLFDFQAPRKTSVAIDLNNLFYNSMNGTNRKAHRKELLSLYYNSFSAILSSKGQSPPFTLQELDDECHRKMIHGVLYGIMFTKMAIGAPVDQGDWNVFEEAKDGESQATIKGNNNEEEVRQRFLDLFEDMIQFDIVA</sequence>
<dbReference type="Proteomes" id="UP001497623">
    <property type="component" value="Unassembled WGS sequence"/>
</dbReference>
<dbReference type="AlphaFoldDB" id="A0AAV2QPU1"/>